<feature type="transmembrane region" description="Helical" evidence="1">
    <location>
        <begin position="7"/>
        <end position="24"/>
    </location>
</feature>
<feature type="transmembrane region" description="Helical" evidence="1">
    <location>
        <begin position="138"/>
        <end position="156"/>
    </location>
</feature>
<dbReference type="AlphaFoldDB" id="A0A412G5Q8"/>
<keyword evidence="1" id="KW-0812">Transmembrane</keyword>
<sequence length="182" mass="20881">MIYEAAFIGLGLIADMILTALFPFDFALNHSVFIPCMGFCALMLTVRQKNLLDSLFMAFAAGMVFDFLNADHFMLSSLVCMACAFLIHIWSKHISSSLLELMILLLSIIFVKELLIYFYMTASNLSAMSLMTWLSKRLVTTLVGNLAPILLVIWMNDQRQTLQIRRESIRRKGEKLRWEQLK</sequence>
<proteinExistence type="predicted"/>
<accession>A0A412G5Q8</accession>
<keyword evidence="1" id="KW-1133">Transmembrane helix</keyword>
<feature type="transmembrane region" description="Helical" evidence="1">
    <location>
        <begin position="30"/>
        <end position="46"/>
    </location>
</feature>
<dbReference type="GeneID" id="83014385"/>
<evidence type="ECO:0000313" key="2">
    <source>
        <dbReference type="EMBL" id="RGR76346.1"/>
    </source>
</evidence>
<dbReference type="EMBL" id="QRUP01000002">
    <property type="protein sequence ID" value="RGR76346.1"/>
    <property type="molecule type" value="Genomic_DNA"/>
</dbReference>
<protein>
    <recommendedName>
        <fullName evidence="4">Rod shape-determining protein MreD</fullName>
    </recommendedName>
</protein>
<dbReference type="RefSeq" id="WP_117893491.1">
    <property type="nucleotide sequence ID" value="NZ_CABJCV010000002.1"/>
</dbReference>
<evidence type="ECO:0000313" key="3">
    <source>
        <dbReference type="Proteomes" id="UP000284178"/>
    </source>
</evidence>
<gene>
    <name evidence="2" type="ORF">DWY25_03045</name>
</gene>
<evidence type="ECO:0000256" key="1">
    <source>
        <dbReference type="SAM" id="Phobius"/>
    </source>
</evidence>
<feature type="transmembrane region" description="Helical" evidence="1">
    <location>
        <begin position="98"/>
        <end position="118"/>
    </location>
</feature>
<keyword evidence="3" id="KW-1185">Reference proteome</keyword>
<reference evidence="2 3" key="1">
    <citation type="submission" date="2018-08" db="EMBL/GenBank/DDBJ databases">
        <title>A genome reference for cultivated species of the human gut microbiota.</title>
        <authorList>
            <person name="Zou Y."/>
            <person name="Xue W."/>
            <person name="Luo G."/>
        </authorList>
    </citation>
    <scope>NUCLEOTIDE SEQUENCE [LARGE SCALE GENOMIC DNA]</scope>
    <source>
        <strain evidence="2 3">AF24-29</strain>
    </source>
</reference>
<feature type="transmembrane region" description="Helical" evidence="1">
    <location>
        <begin position="74"/>
        <end position="91"/>
    </location>
</feature>
<organism evidence="2 3">
    <name type="scientific">Holdemania filiformis</name>
    <dbReference type="NCBI Taxonomy" id="61171"/>
    <lineage>
        <taxon>Bacteria</taxon>
        <taxon>Bacillati</taxon>
        <taxon>Bacillota</taxon>
        <taxon>Erysipelotrichia</taxon>
        <taxon>Erysipelotrichales</taxon>
        <taxon>Erysipelotrichaceae</taxon>
        <taxon>Holdemania</taxon>
    </lineage>
</organism>
<dbReference type="Proteomes" id="UP000284178">
    <property type="component" value="Unassembled WGS sequence"/>
</dbReference>
<keyword evidence="1" id="KW-0472">Membrane</keyword>
<evidence type="ECO:0008006" key="4">
    <source>
        <dbReference type="Google" id="ProtNLM"/>
    </source>
</evidence>
<name>A0A412G5Q8_9FIRM</name>
<comment type="caution">
    <text evidence="2">The sequence shown here is derived from an EMBL/GenBank/DDBJ whole genome shotgun (WGS) entry which is preliminary data.</text>
</comment>